<evidence type="ECO:0000259" key="1">
    <source>
        <dbReference type="Pfam" id="PF03544"/>
    </source>
</evidence>
<dbReference type="InterPro" id="IPR037682">
    <property type="entry name" value="TonB_C"/>
</dbReference>
<dbReference type="Pfam" id="PF03544">
    <property type="entry name" value="TonB_C"/>
    <property type="match status" value="1"/>
</dbReference>
<dbReference type="Gene3D" id="3.30.1150.10">
    <property type="match status" value="1"/>
</dbReference>
<evidence type="ECO:0000313" key="2">
    <source>
        <dbReference type="EMBL" id="MCT2564526.1"/>
    </source>
</evidence>
<sequence>MKKYLLLLPLLFIGIKGFSQQTPQVEVTPSYTQKAEFPGGDEAFRKQFMDMLHAYVDAQSYAINGKVTFVINIAADGKMNRLDVLPKIKNSEMFIDDVKYAMKKIKGKWKPAMKENTPVDSKIMVKVNFSTNGYDHD</sequence>
<keyword evidence="3" id="KW-1185">Reference proteome</keyword>
<reference evidence="2 3" key="1">
    <citation type="submission" date="2022-09" db="EMBL/GenBank/DDBJ databases">
        <title>Chryseobacterium oleae sp.nov., isolated from the inter-root soil of Pyrola calliantha H. Andr. in Tibet.</title>
        <authorList>
            <person name="Li Z."/>
        </authorList>
    </citation>
    <scope>NUCLEOTIDE SEQUENCE [LARGE SCALE GENOMIC DNA]</scope>
    <source>
        <strain evidence="3">pc1-10</strain>
    </source>
</reference>
<dbReference type="Proteomes" id="UP001525566">
    <property type="component" value="Unassembled WGS sequence"/>
</dbReference>
<dbReference type="SUPFAM" id="SSF74653">
    <property type="entry name" value="TolA/TonB C-terminal domain"/>
    <property type="match status" value="1"/>
</dbReference>
<dbReference type="RefSeq" id="WP_259841502.1">
    <property type="nucleotide sequence ID" value="NZ_JAOAMU010000008.1"/>
</dbReference>
<name>A0ABT2J095_9FLAO</name>
<comment type="caution">
    <text evidence="2">The sequence shown here is derived from an EMBL/GenBank/DDBJ whole genome shotgun (WGS) entry which is preliminary data.</text>
</comment>
<accession>A0ABT2J095</accession>
<organism evidence="2 3">
    <name type="scientific">Chryseobacterium herbae</name>
    <dbReference type="NCBI Taxonomy" id="2976476"/>
    <lineage>
        <taxon>Bacteria</taxon>
        <taxon>Pseudomonadati</taxon>
        <taxon>Bacteroidota</taxon>
        <taxon>Flavobacteriia</taxon>
        <taxon>Flavobacteriales</taxon>
        <taxon>Weeksellaceae</taxon>
        <taxon>Chryseobacterium group</taxon>
        <taxon>Chryseobacterium</taxon>
    </lineage>
</organism>
<evidence type="ECO:0000313" key="3">
    <source>
        <dbReference type="Proteomes" id="UP001525566"/>
    </source>
</evidence>
<feature type="domain" description="TonB C-terminal" evidence="1">
    <location>
        <begin position="58"/>
        <end position="130"/>
    </location>
</feature>
<gene>
    <name evidence="2" type="ORF">N0B48_21725</name>
</gene>
<protein>
    <submittedName>
        <fullName evidence="2">Energy transducer TonB</fullName>
    </submittedName>
</protein>
<dbReference type="EMBL" id="JAOAMU010000008">
    <property type="protein sequence ID" value="MCT2564526.1"/>
    <property type="molecule type" value="Genomic_DNA"/>
</dbReference>
<proteinExistence type="predicted"/>